<organism evidence="2 3">
    <name type="scientific">Cucurbita argyrosperma subsp. sororia</name>
    <dbReference type="NCBI Taxonomy" id="37648"/>
    <lineage>
        <taxon>Eukaryota</taxon>
        <taxon>Viridiplantae</taxon>
        <taxon>Streptophyta</taxon>
        <taxon>Embryophyta</taxon>
        <taxon>Tracheophyta</taxon>
        <taxon>Spermatophyta</taxon>
        <taxon>Magnoliopsida</taxon>
        <taxon>eudicotyledons</taxon>
        <taxon>Gunneridae</taxon>
        <taxon>Pentapetalae</taxon>
        <taxon>rosids</taxon>
        <taxon>fabids</taxon>
        <taxon>Cucurbitales</taxon>
        <taxon>Cucurbitaceae</taxon>
        <taxon>Cucurbiteae</taxon>
        <taxon>Cucurbita</taxon>
    </lineage>
</organism>
<proteinExistence type="predicted"/>
<name>A0AAV6N5Y0_9ROSI</name>
<feature type="non-terminal residue" evidence="2">
    <location>
        <position position="1"/>
    </location>
</feature>
<feature type="compositionally biased region" description="Polar residues" evidence="1">
    <location>
        <begin position="39"/>
        <end position="51"/>
    </location>
</feature>
<dbReference type="Proteomes" id="UP000685013">
    <property type="component" value="Chromosome 8"/>
</dbReference>
<evidence type="ECO:0000256" key="1">
    <source>
        <dbReference type="SAM" id="MobiDB-lite"/>
    </source>
</evidence>
<dbReference type="AlphaFoldDB" id="A0AAV6N5Y0"/>
<evidence type="ECO:0000313" key="3">
    <source>
        <dbReference type="Proteomes" id="UP000685013"/>
    </source>
</evidence>
<keyword evidence="3" id="KW-1185">Reference proteome</keyword>
<feature type="region of interest" description="Disordered" evidence="1">
    <location>
        <begin position="39"/>
        <end position="65"/>
    </location>
</feature>
<reference evidence="2 3" key="1">
    <citation type="journal article" date="2021" name="Hortic Res">
        <title>The domestication of Cucurbita argyrosperma as revealed by the genome of its wild relative.</title>
        <authorList>
            <person name="Barrera-Redondo J."/>
            <person name="Sanchez-de la Vega G."/>
            <person name="Aguirre-Liguori J.A."/>
            <person name="Castellanos-Morales G."/>
            <person name="Gutierrez-Guerrero Y.T."/>
            <person name="Aguirre-Dugua X."/>
            <person name="Aguirre-Planter E."/>
            <person name="Tenaillon M.I."/>
            <person name="Lira-Saade R."/>
            <person name="Eguiarte L.E."/>
        </authorList>
    </citation>
    <scope>NUCLEOTIDE SEQUENCE [LARGE SCALE GENOMIC DNA]</scope>
    <source>
        <strain evidence="2">JBR-2021</strain>
    </source>
</reference>
<comment type="caution">
    <text evidence="2">The sequence shown here is derived from an EMBL/GenBank/DDBJ whole genome shotgun (WGS) entry which is preliminary data.</text>
</comment>
<protein>
    <submittedName>
        <fullName evidence="2">Uncharacterized protein</fullName>
    </submittedName>
</protein>
<evidence type="ECO:0000313" key="2">
    <source>
        <dbReference type="EMBL" id="KAG6593316.1"/>
    </source>
</evidence>
<dbReference type="EMBL" id="JAGKQH010000008">
    <property type="protein sequence ID" value="KAG6593316.1"/>
    <property type="molecule type" value="Genomic_DNA"/>
</dbReference>
<sequence>MVAALPFDLSWKEALSSSTSLFCLNTNFPAFGSVNDQFQSNRSSNSSTDLQSGLAESDRRRVSQSKRKISILRFKVVLRAFGLSTL</sequence>
<gene>
    <name evidence="2" type="ORF">SDJN03_12792</name>
</gene>
<accession>A0AAV6N5Y0</accession>